<name>A0A9W4XWU8_9PLEO</name>
<organism evidence="2 3">
    <name type="scientific">Periconia digitata</name>
    <dbReference type="NCBI Taxonomy" id="1303443"/>
    <lineage>
        <taxon>Eukaryota</taxon>
        <taxon>Fungi</taxon>
        <taxon>Dikarya</taxon>
        <taxon>Ascomycota</taxon>
        <taxon>Pezizomycotina</taxon>
        <taxon>Dothideomycetes</taxon>
        <taxon>Pleosporomycetidae</taxon>
        <taxon>Pleosporales</taxon>
        <taxon>Massarineae</taxon>
        <taxon>Periconiaceae</taxon>
        <taxon>Periconia</taxon>
    </lineage>
</organism>
<evidence type="ECO:0000313" key="3">
    <source>
        <dbReference type="Proteomes" id="UP001152607"/>
    </source>
</evidence>
<feature type="compositionally biased region" description="Polar residues" evidence="1">
    <location>
        <begin position="96"/>
        <end position="108"/>
    </location>
</feature>
<gene>
    <name evidence="2" type="ORF">PDIGIT_LOCUS9711</name>
</gene>
<evidence type="ECO:0000256" key="1">
    <source>
        <dbReference type="SAM" id="MobiDB-lite"/>
    </source>
</evidence>
<comment type="caution">
    <text evidence="2">The sequence shown here is derived from an EMBL/GenBank/DDBJ whole genome shotgun (WGS) entry which is preliminary data.</text>
</comment>
<feature type="region of interest" description="Disordered" evidence="1">
    <location>
        <begin position="86"/>
        <end position="108"/>
    </location>
</feature>
<dbReference type="Proteomes" id="UP001152607">
    <property type="component" value="Unassembled WGS sequence"/>
</dbReference>
<proteinExistence type="predicted"/>
<keyword evidence="3" id="KW-1185">Reference proteome</keyword>
<reference evidence="2" key="1">
    <citation type="submission" date="2023-01" db="EMBL/GenBank/DDBJ databases">
        <authorList>
            <person name="Van Ghelder C."/>
            <person name="Rancurel C."/>
        </authorList>
    </citation>
    <scope>NUCLEOTIDE SEQUENCE</scope>
    <source>
        <strain evidence="2">CNCM I-4278</strain>
    </source>
</reference>
<evidence type="ECO:0000313" key="2">
    <source>
        <dbReference type="EMBL" id="CAI6336607.1"/>
    </source>
</evidence>
<accession>A0A9W4XWU8</accession>
<dbReference type="AlphaFoldDB" id="A0A9W4XWU8"/>
<dbReference type="EMBL" id="CAOQHR010000006">
    <property type="protein sequence ID" value="CAI6336607.1"/>
    <property type="molecule type" value="Genomic_DNA"/>
</dbReference>
<sequence>MGRRFNFFALFQLKEEEKRKHSSFGYRCPSVVSSTLKKKPPPQLSSFTILYIIYESSYQILSSSYKSIVYVTNATTACFSKPTTPFRATKKRRKSQQPQHHCNSTGGPGTTLTLFASTSAGRCVSSPSTSAGARSSSPATSTGLCDAFPSTSALHFPLSRFDHRLLESGISDTCGLAFLLRRRRRVHHIPNTIAMSARAPTAEPTPIPVFAELLSAEGTGVGDGWGEEVDDTMLLDAPGEGDVVSGKATPIFVASDDA</sequence>
<protein>
    <submittedName>
        <fullName evidence="2">Uncharacterized protein</fullName>
    </submittedName>
</protein>